<sequence>MTVQRITVPAPIIRTNQTALCQGDTLQLDADGCEGLVRWSNGMTGNRIRFAPTATTTYSATCVVSNVASEASNAIGILVQTAPTGASATTGQTSYTTGQTISLSATAAGATRYEWSGPGGFMVTGQSVNRPNATVGMSGSYTVRAYSGAACPAVASVPVTVQPSVNCTLAFDGEPLADCDFSAADTTRRGRITVKVKNAHASGQLQIALYQPVVNGGQTSYQLRSILPNSPAVFTGLKEGTYRIDAYEVTGIDTCRAGSRLLTVACDTTVSGCNIRIKAVDSQGTEIDVLPRVGGTLQPLLLSVEHLEGASLAGYSYQWTRTTGTGAAVSLGTTPMLSATAIGEYAVKLMSGTDTCVAYLTVRSKPCTPRTHTYACGTTPAIPMPDNGSRLSNLAPGDTIRAADFDIIVTEVRGGGSAGWHGVGYTEIPYLQGSRIAIELTGVVVNECYELVGGTAVSAYDPSWKEVKKVDQILNPLKVQEKLTVDIIDHFSNLAELQNNYAQIDNSIDSLRSSILNDFALTEEQRQAQLLKLDSVISDYHIFKNDPNCNSSPNNRIATFKNETNLGNCDAKKNDIITGFSNLDINRKQYESEPTDRELSQAQFTFVHRSFAPWKRFGDLFGTFQRSFAGDNRGFSLLTSSQDYSIGKATARIHQITKIDLKSQKIIFSDRFSSRTIGYKNFINHPEDQAFAVVVGDKTILDRGKLQVQMEGSDPLVTGGILAPDIDWKAELSLKIVKSSGNYYLRVTAIIKGKAFPAYEAFIEDNFGNAVFLHTYAAPNRLRLGPELMVNTYDYSKIFTIQIPIDQDGRLKTTSNLVFVGDTGPTQSLLISDWNHQNYIKLPAPDCESGECGK</sequence>
<evidence type="ECO:0008006" key="3">
    <source>
        <dbReference type="Google" id="ProtNLM"/>
    </source>
</evidence>
<dbReference type="AlphaFoldDB" id="A0A368JVL4"/>
<gene>
    <name evidence="1" type="ORF">DUE52_07760</name>
</gene>
<reference evidence="1 2" key="1">
    <citation type="submission" date="2018-07" db="EMBL/GenBank/DDBJ databases">
        <title>Genome analysis of Larkinella rosea.</title>
        <authorList>
            <person name="Zhou Z."/>
            <person name="Wang G."/>
        </authorList>
    </citation>
    <scope>NUCLEOTIDE SEQUENCE [LARGE SCALE GENOMIC DNA]</scope>
    <source>
        <strain evidence="2">zzj9</strain>
    </source>
</reference>
<comment type="caution">
    <text evidence="1">The sequence shown here is derived from an EMBL/GenBank/DDBJ whole genome shotgun (WGS) entry which is preliminary data.</text>
</comment>
<protein>
    <recommendedName>
        <fullName evidence="3">Ig-like domain-containing protein</fullName>
    </recommendedName>
</protein>
<keyword evidence="2" id="KW-1185">Reference proteome</keyword>
<name>A0A368JVL4_9BACT</name>
<evidence type="ECO:0000313" key="2">
    <source>
        <dbReference type="Proteomes" id="UP000253383"/>
    </source>
</evidence>
<proteinExistence type="predicted"/>
<dbReference type="RefSeq" id="WP_114405417.1">
    <property type="nucleotide sequence ID" value="NZ_QOWE01000005.1"/>
</dbReference>
<organism evidence="1 2">
    <name type="scientific">Larkinella punicea</name>
    <dbReference type="NCBI Taxonomy" id="2315727"/>
    <lineage>
        <taxon>Bacteria</taxon>
        <taxon>Pseudomonadati</taxon>
        <taxon>Bacteroidota</taxon>
        <taxon>Cytophagia</taxon>
        <taxon>Cytophagales</taxon>
        <taxon>Spirosomataceae</taxon>
        <taxon>Larkinella</taxon>
    </lineage>
</organism>
<dbReference type="InterPro" id="IPR013783">
    <property type="entry name" value="Ig-like_fold"/>
</dbReference>
<dbReference type="Proteomes" id="UP000253383">
    <property type="component" value="Unassembled WGS sequence"/>
</dbReference>
<evidence type="ECO:0000313" key="1">
    <source>
        <dbReference type="EMBL" id="RCR70251.1"/>
    </source>
</evidence>
<dbReference type="Gene3D" id="2.60.40.10">
    <property type="entry name" value="Immunoglobulins"/>
    <property type="match status" value="1"/>
</dbReference>
<dbReference type="EMBL" id="QOWE01000005">
    <property type="protein sequence ID" value="RCR70251.1"/>
    <property type="molecule type" value="Genomic_DNA"/>
</dbReference>
<dbReference type="OrthoDB" id="966025at2"/>
<accession>A0A368JVL4</accession>